<dbReference type="InterPro" id="IPR000649">
    <property type="entry name" value="IF-2B-related"/>
</dbReference>
<feature type="domain" description="Nudix hydrolase" evidence="4">
    <location>
        <begin position="10"/>
        <end position="156"/>
    </location>
</feature>
<dbReference type="PROSITE" id="PS00893">
    <property type="entry name" value="NUDIX_BOX"/>
    <property type="match status" value="1"/>
</dbReference>
<dbReference type="Gene3D" id="3.40.50.10470">
    <property type="entry name" value="Translation initiation factor eif-2b, domain 2"/>
    <property type="match status" value="1"/>
</dbReference>
<dbReference type="SUPFAM" id="SSF100950">
    <property type="entry name" value="NagB/RpiA/CoA transferase-like"/>
    <property type="match status" value="1"/>
</dbReference>
<evidence type="ECO:0000313" key="5">
    <source>
        <dbReference type="EMBL" id="KAJ5700989.1"/>
    </source>
</evidence>
<sequence length="532" mass="59303">MSVLTEDNVRHSFVVSCFIFKFSRNIATPQVALFRRSDQVRTYQHRIGPISGGIEANESPIQAAWREIQEETTLTPNELDFWRHGNPFTFTDASVGRKWTIYSFAFRFKPQQEPDKADSAIEIDWEHDSWSWYKPTEILDEEHLGGVPRLAESFRRVFFEVDMNEQASLALQYCLQELKEDHRSGSHELTSIALRGFRDVLVNLKRDSTPWITARTAAWHIWKNGRESMGSATLNALTGALDDMKEILDRDVISEASWDQVLSVVDHHLEDRRKMPQRIKQSFITYLQDHYSSSKVSNGSQKPQTLTILTLSASSTIRDSILGAFAATSIPRLDLHILESRPLFEGASMASSIITEFQTKFSPSSTQSLNLTIHTDASAAIASANVDLVLLGADRISSSGNLSNKTGSLPAVLSAKYASPNVKVLVFGGLEKVAAPNTEAHHEAEENDPGEVVSSWLASDIKGVHTLGELCDTHTRNTNCTAQVRNVYFEWVPADLLNGYICENGTLDRAGIHAKAESVRVKADEYFGTGTV</sequence>
<dbReference type="AlphaFoldDB" id="A0AAD6HA50"/>
<comment type="similarity">
    <text evidence="1 3">Belongs to the eIF-2B alpha/beta/delta subunits family.</text>
</comment>
<dbReference type="InterPro" id="IPR037171">
    <property type="entry name" value="NagB/RpiA_transferase-like"/>
</dbReference>
<comment type="caution">
    <text evidence="5">The sequence shown here is derived from an EMBL/GenBank/DDBJ whole genome shotgun (WGS) entry which is preliminary data.</text>
</comment>
<organism evidence="5 6">
    <name type="scientific">Penicillium malachiteum</name>
    <dbReference type="NCBI Taxonomy" id="1324776"/>
    <lineage>
        <taxon>Eukaryota</taxon>
        <taxon>Fungi</taxon>
        <taxon>Dikarya</taxon>
        <taxon>Ascomycota</taxon>
        <taxon>Pezizomycotina</taxon>
        <taxon>Eurotiomycetes</taxon>
        <taxon>Eurotiomycetidae</taxon>
        <taxon>Eurotiales</taxon>
        <taxon>Aspergillaceae</taxon>
        <taxon>Penicillium</taxon>
    </lineage>
</organism>
<dbReference type="SUPFAM" id="SSF55811">
    <property type="entry name" value="Nudix"/>
    <property type="match status" value="1"/>
</dbReference>
<dbReference type="PROSITE" id="PS51462">
    <property type="entry name" value="NUDIX"/>
    <property type="match status" value="1"/>
</dbReference>
<dbReference type="GO" id="GO:0019509">
    <property type="term" value="P:L-methionine salvage from methylthioadenosine"/>
    <property type="evidence" value="ECO:0007669"/>
    <property type="project" value="TreeGrafter"/>
</dbReference>
<gene>
    <name evidence="5" type="ORF">N7493_012035</name>
</gene>
<reference evidence="5" key="2">
    <citation type="submission" date="2023-01" db="EMBL/GenBank/DDBJ databases">
        <authorList>
            <person name="Petersen C."/>
        </authorList>
    </citation>
    <scope>NUCLEOTIDE SEQUENCE</scope>
    <source>
        <strain evidence="5">IBT 17514</strain>
    </source>
</reference>
<dbReference type="InterPro" id="IPR042529">
    <property type="entry name" value="IF_2B-like_C"/>
</dbReference>
<dbReference type="InterPro" id="IPR015797">
    <property type="entry name" value="NUDIX_hydrolase-like_dom_sf"/>
</dbReference>
<proteinExistence type="inferred from homology"/>
<evidence type="ECO:0000256" key="3">
    <source>
        <dbReference type="RuleBase" id="RU003814"/>
    </source>
</evidence>
<dbReference type="EMBL" id="JAQJAN010000024">
    <property type="protein sequence ID" value="KAJ5700989.1"/>
    <property type="molecule type" value="Genomic_DNA"/>
</dbReference>
<dbReference type="CDD" id="cd18872">
    <property type="entry name" value="NUDIX_eIF-2B"/>
    <property type="match status" value="1"/>
</dbReference>
<keyword evidence="2" id="KW-0378">Hydrolase</keyword>
<keyword evidence="6" id="KW-1185">Reference proteome</keyword>
<dbReference type="InterPro" id="IPR020084">
    <property type="entry name" value="NUDIX_hydrolase_CS"/>
</dbReference>
<evidence type="ECO:0000256" key="2">
    <source>
        <dbReference type="ARBA" id="ARBA00022801"/>
    </source>
</evidence>
<dbReference type="Proteomes" id="UP001215712">
    <property type="component" value="Unassembled WGS sequence"/>
</dbReference>
<protein>
    <recommendedName>
        <fullName evidence="4">Nudix hydrolase domain-containing protein</fullName>
    </recommendedName>
</protein>
<dbReference type="Pfam" id="PF01008">
    <property type="entry name" value="IF-2B"/>
    <property type="match status" value="1"/>
</dbReference>
<evidence type="ECO:0000313" key="6">
    <source>
        <dbReference type="Proteomes" id="UP001215712"/>
    </source>
</evidence>
<dbReference type="GO" id="GO:0046523">
    <property type="term" value="F:S-methyl-5-thioribose-1-phosphate isomerase activity"/>
    <property type="evidence" value="ECO:0007669"/>
    <property type="project" value="TreeGrafter"/>
</dbReference>
<dbReference type="InterPro" id="IPR000086">
    <property type="entry name" value="NUDIX_hydrolase_dom"/>
</dbReference>
<dbReference type="Gene3D" id="3.90.79.10">
    <property type="entry name" value="Nucleoside Triphosphate Pyrophosphohydrolase"/>
    <property type="match status" value="1"/>
</dbReference>
<name>A0AAD6HA50_9EURO</name>
<dbReference type="PANTHER" id="PTHR43475:SF3">
    <property type="entry name" value="TRANSLATION INITIATION FACTOR EIF-2B SUBUNIT FAMILY PROTEIN (AFU_ORTHOLOGUE AFUA_2G14290)"/>
    <property type="match status" value="1"/>
</dbReference>
<accession>A0AAD6HA50</accession>
<evidence type="ECO:0000259" key="4">
    <source>
        <dbReference type="PROSITE" id="PS51462"/>
    </source>
</evidence>
<dbReference type="GO" id="GO:0016787">
    <property type="term" value="F:hydrolase activity"/>
    <property type="evidence" value="ECO:0007669"/>
    <property type="project" value="UniProtKB-KW"/>
</dbReference>
<evidence type="ECO:0000256" key="1">
    <source>
        <dbReference type="ARBA" id="ARBA00007251"/>
    </source>
</evidence>
<dbReference type="Pfam" id="PF00293">
    <property type="entry name" value="NUDIX"/>
    <property type="match status" value="1"/>
</dbReference>
<dbReference type="PANTHER" id="PTHR43475">
    <property type="entry name" value="METHYLTHIORIBOSE-1-PHOSPHATE ISOMERASE"/>
    <property type="match status" value="1"/>
</dbReference>
<reference evidence="5" key="1">
    <citation type="journal article" date="2023" name="IMA Fungus">
        <title>Comparative genomic study of the Penicillium genus elucidates a diverse pangenome and 15 lateral gene transfer events.</title>
        <authorList>
            <person name="Petersen C."/>
            <person name="Sorensen T."/>
            <person name="Nielsen M.R."/>
            <person name="Sondergaard T.E."/>
            <person name="Sorensen J.L."/>
            <person name="Fitzpatrick D.A."/>
            <person name="Frisvad J.C."/>
            <person name="Nielsen K.L."/>
        </authorList>
    </citation>
    <scope>NUCLEOTIDE SEQUENCE</scope>
    <source>
        <strain evidence="5">IBT 17514</strain>
    </source>
</reference>